<reference evidence="1" key="1">
    <citation type="submission" date="2020-04" db="EMBL/GenBank/DDBJ databases">
        <authorList>
            <person name="Zhang T."/>
        </authorList>
    </citation>
    <scope>NUCLEOTIDE SEQUENCE</scope>
    <source>
        <strain evidence="1">HKST-UBA02</strain>
    </source>
</reference>
<evidence type="ECO:0000313" key="2">
    <source>
        <dbReference type="Proteomes" id="UP000739538"/>
    </source>
</evidence>
<sequence>MNRSTIFVGFFVTALFTTGCSREVIEPHVTDKDPPELAFHNVTPSAGPFVRDSEGSASRVKFPLIGLTDPVKEELIPFVAYQSLWVLEDGKAVDIEVKDLGGSGAPSAIDMVFVIDNSGSMGEEADRIAEGILSYSAALASAGWDIRFGCVGQDGTINGGIGLTTTSDFSAYLTRPNRQGTARTRGISDPSASAIAAWATQNQLYGENGVLGVRCAEETFAWRPDAVRVFINFTDEPIQSPSTTDLWTTNRYCNEWTPARGTIHTVWSGDPLVNESWLPGLDDNPADLSDCTGGKTLEIASDASDLALAQLPFVSELQASVTVSFDSANPEASHTVEIIVQNGSTADGNVVLPDITYR</sequence>
<comment type="caution">
    <text evidence="1">The sequence shown here is derived from an EMBL/GenBank/DDBJ whole genome shotgun (WGS) entry which is preliminary data.</text>
</comment>
<reference evidence="1" key="2">
    <citation type="journal article" date="2021" name="Microbiome">
        <title>Successional dynamics and alternative stable states in a saline activated sludge microbial community over 9 years.</title>
        <authorList>
            <person name="Wang Y."/>
            <person name="Ye J."/>
            <person name="Ju F."/>
            <person name="Liu L."/>
            <person name="Boyd J.A."/>
            <person name="Deng Y."/>
            <person name="Parks D.H."/>
            <person name="Jiang X."/>
            <person name="Yin X."/>
            <person name="Woodcroft B.J."/>
            <person name="Tyson G.W."/>
            <person name="Hugenholtz P."/>
            <person name="Polz M.F."/>
            <person name="Zhang T."/>
        </authorList>
    </citation>
    <scope>NUCLEOTIDE SEQUENCE</scope>
    <source>
        <strain evidence="1">HKST-UBA02</strain>
    </source>
</reference>
<dbReference type="InterPro" id="IPR036465">
    <property type="entry name" value="vWFA_dom_sf"/>
</dbReference>
<dbReference type="SUPFAM" id="SSF53300">
    <property type="entry name" value="vWA-like"/>
    <property type="match status" value="1"/>
</dbReference>
<proteinExistence type="predicted"/>
<dbReference type="Gene3D" id="3.40.50.410">
    <property type="entry name" value="von Willebrand factor, type A domain"/>
    <property type="match status" value="1"/>
</dbReference>
<gene>
    <name evidence="1" type="ORF">KDA27_12250</name>
</gene>
<dbReference type="PROSITE" id="PS51257">
    <property type="entry name" value="PROKAR_LIPOPROTEIN"/>
    <property type="match status" value="1"/>
</dbReference>
<organism evidence="1 2">
    <name type="scientific">Eiseniibacteriota bacterium</name>
    <dbReference type="NCBI Taxonomy" id="2212470"/>
    <lineage>
        <taxon>Bacteria</taxon>
        <taxon>Candidatus Eiseniibacteriota</taxon>
    </lineage>
</organism>
<name>A0A956ND26_UNCEI</name>
<evidence type="ECO:0000313" key="1">
    <source>
        <dbReference type="EMBL" id="MCA9756567.1"/>
    </source>
</evidence>
<dbReference type="Proteomes" id="UP000739538">
    <property type="component" value="Unassembled WGS sequence"/>
</dbReference>
<dbReference type="AlphaFoldDB" id="A0A956ND26"/>
<protein>
    <submittedName>
        <fullName evidence="1">VWA domain-containing protein</fullName>
    </submittedName>
</protein>
<dbReference type="EMBL" id="JAGQHS010000058">
    <property type="protein sequence ID" value="MCA9756567.1"/>
    <property type="molecule type" value="Genomic_DNA"/>
</dbReference>
<accession>A0A956ND26</accession>